<accession>L8GUU0</accession>
<name>L8GUU0_ACACF</name>
<feature type="domain" description="Reverse transcriptase Ty1/copia-type" evidence="1">
    <location>
        <begin position="4"/>
        <end position="84"/>
    </location>
</feature>
<dbReference type="RefSeq" id="XP_004338778.1">
    <property type="nucleotide sequence ID" value="XM_004338730.1"/>
</dbReference>
<dbReference type="GeneID" id="14917480"/>
<evidence type="ECO:0000313" key="2">
    <source>
        <dbReference type="EMBL" id="ELR16765.1"/>
    </source>
</evidence>
<dbReference type="OrthoDB" id="1747567at2759"/>
<dbReference type="KEGG" id="acan:ACA1_382340"/>
<dbReference type="OMA" id="DEIYIMQ"/>
<evidence type="ECO:0000313" key="3">
    <source>
        <dbReference type="Proteomes" id="UP000011083"/>
    </source>
</evidence>
<dbReference type="STRING" id="1257118.L8GUU0"/>
<proteinExistence type="predicted"/>
<gene>
    <name evidence="2" type="ORF">ACA1_382340</name>
</gene>
<dbReference type="Pfam" id="PF07727">
    <property type="entry name" value="RVT_2"/>
    <property type="match status" value="1"/>
</dbReference>
<protein>
    <submittedName>
        <fullName evidence="2">Retrotransposon RIRE1 poly protein, putative</fullName>
    </submittedName>
</protein>
<dbReference type="EMBL" id="KB007982">
    <property type="protein sequence ID" value="ELR16765.1"/>
    <property type="molecule type" value="Genomic_DNA"/>
</dbReference>
<dbReference type="Proteomes" id="UP000011083">
    <property type="component" value="Unassembled WGS sequence"/>
</dbReference>
<dbReference type="InterPro" id="IPR013103">
    <property type="entry name" value="RVT_2"/>
</dbReference>
<reference evidence="2 3" key="1">
    <citation type="journal article" date="2013" name="Genome Biol.">
        <title>Genome of Acanthamoeba castellanii highlights extensive lateral gene transfer and early evolution of tyrosine kinase signaling.</title>
        <authorList>
            <person name="Clarke M."/>
            <person name="Lohan A.J."/>
            <person name="Liu B."/>
            <person name="Lagkouvardos I."/>
            <person name="Roy S."/>
            <person name="Zafar N."/>
            <person name="Bertelli C."/>
            <person name="Schilde C."/>
            <person name="Kianianmomeni A."/>
            <person name="Burglin T.R."/>
            <person name="Frech C."/>
            <person name="Turcotte B."/>
            <person name="Kopec K.O."/>
            <person name="Synnott J.M."/>
            <person name="Choo C."/>
            <person name="Paponov I."/>
            <person name="Finkler A."/>
            <person name="Soon Heng Tan C."/>
            <person name="Hutchins A.P."/>
            <person name="Weinmeier T."/>
            <person name="Rattei T."/>
            <person name="Chu J.S."/>
            <person name="Gimenez G."/>
            <person name="Irimia M."/>
            <person name="Rigden D.J."/>
            <person name="Fitzpatrick D.A."/>
            <person name="Lorenzo-Morales J."/>
            <person name="Bateman A."/>
            <person name="Chiu C.H."/>
            <person name="Tang P."/>
            <person name="Hegemann P."/>
            <person name="Fromm H."/>
            <person name="Raoult D."/>
            <person name="Greub G."/>
            <person name="Miranda-Saavedra D."/>
            <person name="Chen N."/>
            <person name="Nash P."/>
            <person name="Ginger M.L."/>
            <person name="Horn M."/>
            <person name="Schaap P."/>
            <person name="Caler L."/>
            <person name="Loftus B."/>
        </authorList>
    </citation>
    <scope>NUCLEOTIDE SEQUENCE [LARGE SCALE GENOMIC DNA]</scope>
    <source>
        <strain evidence="2 3">Neff</strain>
    </source>
</reference>
<dbReference type="AlphaFoldDB" id="L8GUU0"/>
<organism evidence="2 3">
    <name type="scientific">Acanthamoeba castellanii (strain ATCC 30010 / Neff)</name>
    <dbReference type="NCBI Taxonomy" id="1257118"/>
    <lineage>
        <taxon>Eukaryota</taxon>
        <taxon>Amoebozoa</taxon>
        <taxon>Discosea</taxon>
        <taxon>Longamoebia</taxon>
        <taxon>Centramoebida</taxon>
        <taxon>Acanthamoebidae</taxon>
        <taxon>Acanthamoeba</taxon>
    </lineage>
</organism>
<keyword evidence="3" id="KW-1185">Reference proteome</keyword>
<sequence>MNANNIEVHQMDVDMAFLNTLLTDEIYIMQPQGFINTSQPDHVCCLYKSLYGLKQSPYKWNKTFNNHLHTSSFEPADLDLCIYIQ</sequence>
<dbReference type="VEuPathDB" id="AmoebaDB:ACA1_382340"/>
<evidence type="ECO:0000259" key="1">
    <source>
        <dbReference type="Pfam" id="PF07727"/>
    </source>
</evidence>